<dbReference type="SMART" id="SM00380">
    <property type="entry name" value="AP2"/>
    <property type="match status" value="1"/>
</dbReference>
<dbReference type="eggNOG" id="ENOG502QZ2B">
    <property type="taxonomic scope" value="Eukaryota"/>
</dbReference>
<feature type="compositionally biased region" description="Low complexity" evidence="6">
    <location>
        <begin position="198"/>
        <end position="209"/>
    </location>
</feature>
<keyword evidence="9" id="KW-1185">Reference proteome</keyword>
<evidence type="ECO:0000256" key="4">
    <source>
        <dbReference type="ARBA" id="ARBA00023163"/>
    </source>
</evidence>
<dbReference type="InterPro" id="IPR016177">
    <property type="entry name" value="DNA-bd_dom_sf"/>
</dbReference>
<feature type="compositionally biased region" description="Basic and acidic residues" evidence="6">
    <location>
        <begin position="155"/>
        <end position="173"/>
    </location>
</feature>
<gene>
    <name evidence="8" type="ORF">THAOC_36866</name>
</gene>
<dbReference type="PANTHER" id="PTHR31677">
    <property type="entry name" value="AP2 DOMAIN CLASS TRANSCRIPTION FACTOR"/>
    <property type="match status" value="1"/>
</dbReference>
<evidence type="ECO:0000256" key="3">
    <source>
        <dbReference type="ARBA" id="ARBA00023125"/>
    </source>
</evidence>
<name>K0QZH5_THAOC</name>
<dbReference type="AlphaFoldDB" id="K0QZH5"/>
<keyword evidence="3" id="KW-0238">DNA-binding</keyword>
<evidence type="ECO:0000256" key="5">
    <source>
        <dbReference type="ARBA" id="ARBA00023242"/>
    </source>
</evidence>
<feature type="region of interest" description="Disordered" evidence="6">
    <location>
        <begin position="248"/>
        <end position="288"/>
    </location>
</feature>
<evidence type="ECO:0000256" key="6">
    <source>
        <dbReference type="SAM" id="MobiDB-lite"/>
    </source>
</evidence>
<feature type="compositionally biased region" description="Pro residues" evidence="6">
    <location>
        <begin position="57"/>
        <end position="69"/>
    </location>
</feature>
<dbReference type="SUPFAM" id="SSF54171">
    <property type="entry name" value="DNA-binding domain"/>
    <property type="match status" value="1"/>
</dbReference>
<dbReference type="EMBL" id="AGNL01049495">
    <property type="protein sequence ID" value="EJK44585.1"/>
    <property type="molecule type" value="Genomic_DNA"/>
</dbReference>
<evidence type="ECO:0000256" key="2">
    <source>
        <dbReference type="ARBA" id="ARBA00023015"/>
    </source>
</evidence>
<dbReference type="OrthoDB" id="203829at2759"/>
<accession>K0QZH5</accession>
<dbReference type="GO" id="GO:0003677">
    <property type="term" value="F:DNA binding"/>
    <property type="evidence" value="ECO:0007669"/>
    <property type="project" value="UniProtKB-KW"/>
</dbReference>
<organism evidence="8 9">
    <name type="scientific">Thalassiosira oceanica</name>
    <name type="common">Marine diatom</name>
    <dbReference type="NCBI Taxonomy" id="159749"/>
    <lineage>
        <taxon>Eukaryota</taxon>
        <taxon>Sar</taxon>
        <taxon>Stramenopiles</taxon>
        <taxon>Ochrophyta</taxon>
        <taxon>Bacillariophyta</taxon>
        <taxon>Coscinodiscophyceae</taxon>
        <taxon>Thalassiosirophycidae</taxon>
        <taxon>Thalassiosirales</taxon>
        <taxon>Thalassiosiraceae</taxon>
        <taxon>Thalassiosira</taxon>
    </lineage>
</organism>
<dbReference type="PROSITE" id="PS51032">
    <property type="entry name" value="AP2_ERF"/>
    <property type="match status" value="1"/>
</dbReference>
<sequence>MQTRAKQGKCANTVPGEKLESAGLPLAYGPTKLHIQSREEAKSSLKQTSSCRLAMTSPPPYRYPAPPPAEYGEKYTAAAYAYGHDPHHQPAAPVAEDHNHGHPDPDASSASGGHVDLPRTPTAEAFYQNAQIPQHEDTSSSSAPASYYYPGADYYQHHHPERPRPEPEYHRPYSDGAYHGHYPQESPYTYPPHHDTWHQAAHPAHPHAQWSGQADPRQAHVYQQSAYGHYYPAAPYYAYPPATAYSYPPPPGSSHQTAARSNNKRNIDAASDSQEEKNSPKKKKKKKMYSQFVGVTFNRTHNKYQACITHYRKQHYLGRYKLAADAALAYDESARLLKGPNWKTNFTTRDDYELAKEREIEQVSRKSGTKPRSSIHTVAMKVEEVAEKIGYAGAGRAAVLNPPVLAHRQSHHPCSVGEPNQYYYNDFDRHGVAPSSYGPDAGAVSQYEGEETKSFKNPVYEADPSSGHEIEGKDTTPDGDIPQAALTSKGNSSNSTSTGSEGNSQWNSRRGTVIQNGTLAAASALLDIYRVGRDEEGDKSNTIEST</sequence>
<dbReference type="Proteomes" id="UP000266841">
    <property type="component" value="Unassembled WGS sequence"/>
</dbReference>
<evidence type="ECO:0000313" key="9">
    <source>
        <dbReference type="Proteomes" id="UP000266841"/>
    </source>
</evidence>
<feature type="region of interest" description="Disordered" evidence="6">
    <location>
        <begin position="434"/>
        <end position="511"/>
    </location>
</feature>
<dbReference type="PANTHER" id="PTHR31677:SF196">
    <property type="entry name" value="ETHYLENE-RESPONSIVE TRANSCRIPTION FACTOR ERF109"/>
    <property type="match status" value="1"/>
</dbReference>
<keyword evidence="4" id="KW-0804">Transcription</keyword>
<feature type="compositionally biased region" description="Low complexity" evidence="6">
    <location>
        <begin position="139"/>
        <end position="154"/>
    </location>
</feature>
<feature type="compositionally biased region" description="Basic and acidic residues" evidence="6">
    <location>
        <begin position="95"/>
        <end position="105"/>
    </location>
</feature>
<feature type="compositionally biased region" description="Low complexity" evidence="6">
    <location>
        <begin position="487"/>
        <end position="504"/>
    </location>
</feature>
<evidence type="ECO:0000313" key="8">
    <source>
        <dbReference type="EMBL" id="EJK44585.1"/>
    </source>
</evidence>
<dbReference type="GO" id="GO:0005634">
    <property type="term" value="C:nucleus"/>
    <property type="evidence" value="ECO:0007669"/>
    <property type="project" value="UniProtKB-SubCell"/>
</dbReference>
<reference evidence="8 9" key="1">
    <citation type="journal article" date="2012" name="Genome Biol.">
        <title>Genome and low-iron response of an oceanic diatom adapted to chronic iron limitation.</title>
        <authorList>
            <person name="Lommer M."/>
            <person name="Specht M."/>
            <person name="Roy A.S."/>
            <person name="Kraemer L."/>
            <person name="Andreson R."/>
            <person name="Gutowska M.A."/>
            <person name="Wolf J."/>
            <person name="Bergner S.V."/>
            <person name="Schilhabel M.B."/>
            <person name="Klostermeier U.C."/>
            <person name="Beiko R.G."/>
            <person name="Rosenstiel P."/>
            <person name="Hippler M."/>
            <person name="Laroche J."/>
        </authorList>
    </citation>
    <scope>NUCLEOTIDE SEQUENCE [LARGE SCALE GENOMIC DNA]</scope>
    <source>
        <strain evidence="8 9">CCMP1005</strain>
    </source>
</reference>
<proteinExistence type="predicted"/>
<comment type="caution">
    <text evidence="8">The sequence shown here is derived from an EMBL/GenBank/DDBJ whole genome shotgun (WGS) entry which is preliminary data.</text>
</comment>
<feature type="region of interest" description="Disordered" evidence="6">
    <location>
        <begin position="131"/>
        <end position="217"/>
    </location>
</feature>
<feature type="region of interest" description="Disordered" evidence="6">
    <location>
        <begin position="37"/>
        <end position="119"/>
    </location>
</feature>
<keyword evidence="5" id="KW-0539">Nucleus</keyword>
<dbReference type="InterPro" id="IPR036955">
    <property type="entry name" value="AP2/ERF_dom_sf"/>
</dbReference>
<keyword evidence="2" id="KW-0805">Transcription regulation</keyword>
<comment type="subcellular location">
    <subcellularLocation>
        <location evidence="1">Nucleus</location>
    </subcellularLocation>
</comment>
<feature type="domain" description="AP2/ERF" evidence="7">
    <location>
        <begin position="291"/>
        <end position="347"/>
    </location>
</feature>
<dbReference type="Gene3D" id="3.30.730.10">
    <property type="entry name" value="AP2/ERF domain"/>
    <property type="match status" value="1"/>
</dbReference>
<dbReference type="InterPro" id="IPR001471">
    <property type="entry name" value="AP2/ERF_dom"/>
</dbReference>
<protein>
    <recommendedName>
        <fullName evidence="7">AP2/ERF domain-containing protein</fullName>
    </recommendedName>
</protein>
<feature type="compositionally biased region" description="Basic and acidic residues" evidence="6">
    <location>
        <begin position="466"/>
        <end position="476"/>
    </location>
</feature>
<evidence type="ECO:0000256" key="1">
    <source>
        <dbReference type="ARBA" id="ARBA00004123"/>
    </source>
</evidence>
<evidence type="ECO:0000259" key="7">
    <source>
        <dbReference type="PROSITE" id="PS51032"/>
    </source>
</evidence>
<dbReference type="GO" id="GO:0003700">
    <property type="term" value="F:DNA-binding transcription factor activity"/>
    <property type="evidence" value="ECO:0007669"/>
    <property type="project" value="InterPro"/>
</dbReference>